<evidence type="ECO:0000313" key="1">
    <source>
        <dbReference type="EMBL" id="EKM26410.1"/>
    </source>
</evidence>
<evidence type="ECO:0000313" key="2">
    <source>
        <dbReference type="Proteomes" id="UP000008367"/>
    </source>
</evidence>
<name>A0A454CN34_VIBHA</name>
<organism evidence="1 2">
    <name type="scientific">Vibrio harveyi</name>
    <name type="common">Beneckea harveyi</name>
    <dbReference type="NCBI Taxonomy" id="669"/>
    <lineage>
        <taxon>Bacteria</taxon>
        <taxon>Pseudomonadati</taxon>
        <taxon>Pseudomonadota</taxon>
        <taxon>Gammaproteobacteria</taxon>
        <taxon>Vibrionales</taxon>
        <taxon>Vibrionaceae</taxon>
        <taxon>Vibrio</taxon>
    </lineage>
</organism>
<dbReference type="AlphaFoldDB" id="A0A454CN34"/>
<comment type="caution">
    <text evidence="1">The sequence shown here is derived from an EMBL/GenBank/DDBJ whole genome shotgun (WGS) entry which is preliminary data.</text>
</comment>
<feature type="non-terminal residue" evidence="1">
    <location>
        <position position="1"/>
    </location>
</feature>
<dbReference type="Proteomes" id="UP000008367">
    <property type="component" value="Unassembled WGS sequence"/>
</dbReference>
<proteinExistence type="predicted"/>
<gene>
    <name evidence="1" type="ORF">VCHENC02_0229B</name>
</gene>
<sequence>TGNKMACIKGLNFLLF</sequence>
<accession>A0A454CN34</accession>
<protein>
    <submittedName>
        <fullName evidence="1">Uncharacterized protein</fullName>
    </submittedName>
</protein>
<reference evidence="1 2" key="1">
    <citation type="submission" date="2012-10" db="EMBL/GenBank/DDBJ databases">
        <title>Genome sequence of Vibrio Cholerae HENC-02.</title>
        <authorList>
            <person name="Eppinger M."/>
            <person name="Hasan N.A."/>
            <person name="Sengamalay N."/>
            <person name="Hine E."/>
            <person name="Su Q."/>
            <person name="Daugherty S.C."/>
            <person name="Young S."/>
            <person name="Sadzewicz L."/>
            <person name="Tallon L."/>
            <person name="Cebula T.A."/>
            <person name="Ravel J."/>
            <person name="Colwell R.R."/>
        </authorList>
    </citation>
    <scope>NUCLEOTIDE SEQUENCE [LARGE SCALE GENOMIC DNA]</scope>
    <source>
        <strain evidence="1 2">HENC-02</strain>
    </source>
</reference>
<dbReference type="EMBL" id="AJSR01002816">
    <property type="protein sequence ID" value="EKM26410.1"/>
    <property type="molecule type" value="Genomic_DNA"/>
</dbReference>